<dbReference type="Gene3D" id="3.40.50.11610">
    <property type="entry name" value="Multifunctional 2-oxoglutarate metabolism enzyme, C-terminal domain"/>
    <property type="match status" value="1"/>
</dbReference>
<name>A0A1X7VEJ3_AMPQE</name>
<comment type="cofactor">
    <cofactor evidence="1">
        <name>thiamine diphosphate</name>
        <dbReference type="ChEBI" id="CHEBI:58937"/>
    </cofactor>
</comment>
<dbReference type="Proteomes" id="UP000007879">
    <property type="component" value="Unassembled WGS sequence"/>
</dbReference>
<evidence type="ECO:0000259" key="6">
    <source>
        <dbReference type="SMART" id="SM00861"/>
    </source>
</evidence>
<dbReference type="OrthoDB" id="413077at2759"/>
<dbReference type="Pfam" id="PF02779">
    <property type="entry name" value="Transket_pyr"/>
    <property type="match status" value="1"/>
</dbReference>
<dbReference type="EnsemblMetazoa" id="XM_011404163.2">
    <property type="protein sequence ID" value="XP_011402465.1"/>
    <property type="gene ID" value="LOC100640196"/>
</dbReference>
<dbReference type="InParanoid" id="A0A1X7VEJ3"/>
<dbReference type="Pfam" id="PF16870">
    <property type="entry name" value="OxoGdeHyase_C"/>
    <property type="match status" value="1"/>
</dbReference>
<keyword evidence="3" id="KW-0809">Transit peptide</keyword>
<keyword evidence="5" id="KW-0786">Thiamine pyrophosphate</keyword>
<dbReference type="InterPro" id="IPR005475">
    <property type="entry name" value="Transketolase-like_Pyr-bd"/>
</dbReference>
<proteinExistence type="inferred from homology"/>
<evidence type="ECO:0000256" key="1">
    <source>
        <dbReference type="ARBA" id="ARBA00001964"/>
    </source>
</evidence>
<reference evidence="8" key="1">
    <citation type="journal article" date="2010" name="Nature">
        <title>The Amphimedon queenslandica genome and the evolution of animal complexity.</title>
        <authorList>
            <person name="Srivastava M."/>
            <person name="Simakov O."/>
            <person name="Chapman J."/>
            <person name="Fahey B."/>
            <person name="Gauthier M.E."/>
            <person name="Mitros T."/>
            <person name="Richards G.S."/>
            <person name="Conaco C."/>
            <person name="Dacre M."/>
            <person name="Hellsten U."/>
            <person name="Larroux C."/>
            <person name="Putnam N.H."/>
            <person name="Stanke M."/>
            <person name="Adamska M."/>
            <person name="Darling A."/>
            <person name="Degnan S.M."/>
            <person name="Oakley T.H."/>
            <person name="Plachetzki D.C."/>
            <person name="Zhai Y."/>
            <person name="Adamski M."/>
            <person name="Calcino A."/>
            <person name="Cummins S.F."/>
            <person name="Goodstein D.M."/>
            <person name="Harris C."/>
            <person name="Jackson D.J."/>
            <person name="Leys S.P."/>
            <person name="Shu S."/>
            <person name="Woodcroft B.J."/>
            <person name="Vervoort M."/>
            <person name="Kosik K.S."/>
            <person name="Manning G."/>
            <person name="Degnan B.M."/>
            <person name="Rokhsar D.S."/>
        </authorList>
    </citation>
    <scope>NUCLEOTIDE SEQUENCE [LARGE SCALE GENOMIC DNA]</scope>
</reference>
<dbReference type="NCBIfam" id="NF006914">
    <property type="entry name" value="PRK09404.1"/>
    <property type="match status" value="1"/>
</dbReference>
<gene>
    <name evidence="7" type="primary">100640196</name>
</gene>
<keyword evidence="8" id="KW-1185">Reference proteome</keyword>
<evidence type="ECO:0000313" key="8">
    <source>
        <dbReference type="Proteomes" id="UP000007879"/>
    </source>
</evidence>
<dbReference type="InterPro" id="IPR001017">
    <property type="entry name" value="DH_E1"/>
</dbReference>
<dbReference type="CDD" id="cd02016">
    <property type="entry name" value="TPP_E1_OGDC_like"/>
    <property type="match status" value="1"/>
</dbReference>
<dbReference type="SMART" id="SM00861">
    <property type="entry name" value="Transket_pyr"/>
    <property type="match status" value="1"/>
</dbReference>
<protein>
    <recommendedName>
        <fullName evidence="6">Transketolase-like pyrimidine-binding domain-containing protein</fullName>
    </recommendedName>
</protein>
<dbReference type="PANTHER" id="PTHR23152">
    <property type="entry name" value="2-OXOGLUTARATE DEHYDROGENASE"/>
    <property type="match status" value="1"/>
</dbReference>
<dbReference type="eggNOG" id="KOG0451">
    <property type="taxonomic scope" value="Eukaryota"/>
</dbReference>
<accession>A0A1X7VEJ3</accession>
<sequence>MWRLSRSVTCLPHKNKLKVGTGGAAAGYHTENCFGYWRKPRAIDPVQKEWIESRSRQPNIWRLVTSYQNNGHKTARTDPLGINNKWSDPIELNPEVYGLDNNNYYYDTLGILHCFEGGEASLSDIINYLNKTYCGNTAIEVSHIMDPGEREWVLRSYETHVNSSLGLESHQRLGTGMIKSQVLDQFLAKKFPTVKRYGGEGAEAMIGFTDELFDRAADVGVSDVLVGMSHRGRLNLLIGLMEYPPVAVFNKIKGNSEFSDAMTYTGDVLSHLTSSVDISRGGRSLHVTMLPNPSHLEAVNPVLMGKTRGRMLSRLTGPYQNDNTSSDRSNVLSFLVHGDASFSAQGVVMECLSISEVPHYEVGGTIHLVVNNNLGFTTPHNYGRSSMYCSDIGKMNGVPIVHVNGSYPEDVLKVSRFAVDYWNQFNKDVIIVLNCYRRWGHNELDDPSITQPQMYRIINKLKTIPDTYWEENVESFGDVSSLTQSYYDELNNYFKEVDNFKSEESNFKCQWKDMVQPAASGISEWDTGLDIGLLKYIGERSVAVPKGMRVHDRLQSSHISERLSRLVNDKIDWSTAEALAIGSLLYQGVNVRVSGQDVGRGTFSHRHMMIIDQETNGAVIPLNSIREDQGHFIEVANSPLSEEAVLGYEYGYSIENPNHLVIWEAQYGDFFNGGQIMIDAFISSGEDKWLYQSGLVMCLPHGYDGAGPEHSSSRIERFLQMTNSSEEGGDSDSVNINVVHPTTPSQYYHVLRRQMVRNFRKPLIIQSPKTLLRLPSAVSSLNEMSPGTTFKPVIGDHTIKNKDSVERIVLCSGKHYYALDSYRKENNIENVPIIRIELLCPFPSGSLYDELYKYKQVKEFVWSQEEPANMGVWSFIEPRMRKQLGINLHRVSRVAYGPPATGITRIHQQEAKKILQETFS</sequence>
<reference evidence="7" key="2">
    <citation type="submission" date="2017-05" db="UniProtKB">
        <authorList>
            <consortium name="EnsemblMetazoa"/>
        </authorList>
    </citation>
    <scope>IDENTIFICATION</scope>
</reference>
<dbReference type="GO" id="GO:0016624">
    <property type="term" value="F:oxidoreductase activity, acting on the aldehyde or oxo group of donors, disulfide as acceptor"/>
    <property type="evidence" value="ECO:0007669"/>
    <property type="project" value="InterPro"/>
</dbReference>
<dbReference type="Gene3D" id="3.40.50.12470">
    <property type="match status" value="1"/>
</dbReference>
<organism evidence="7">
    <name type="scientific">Amphimedon queenslandica</name>
    <name type="common">Sponge</name>
    <dbReference type="NCBI Taxonomy" id="400682"/>
    <lineage>
        <taxon>Eukaryota</taxon>
        <taxon>Metazoa</taxon>
        <taxon>Porifera</taxon>
        <taxon>Demospongiae</taxon>
        <taxon>Heteroscleromorpha</taxon>
        <taxon>Haplosclerida</taxon>
        <taxon>Niphatidae</taxon>
        <taxon>Amphimedon</taxon>
    </lineage>
</organism>
<dbReference type="Pfam" id="PF00676">
    <property type="entry name" value="E1_dh"/>
    <property type="match status" value="1"/>
</dbReference>
<evidence type="ECO:0000256" key="4">
    <source>
        <dbReference type="ARBA" id="ARBA00023002"/>
    </source>
</evidence>
<evidence type="ECO:0000313" key="7">
    <source>
        <dbReference type="EnsemblMetazoa" id="Aqu2.1.37947_001"/>
    </source>
</evidence>
<dbReference type="GO" id="GO:0030976">
    <property type="term" value="F:thiamine pyrophosphate binding"/>
    <property type="evidence" value="ECO:0007669"/>
    <property type="project" value="InterPro"/>
</dbReference>
<dbReference type="OMA" id="PAQYYHV"/>
<dbReference type="InterPro" id="IPR029061">
    <property type="entry name" value="THDP-binding"/>
</dbReference>
<evidence type="ECO:0000256" key="5">
    <source>
        <dbReference type="ARBA" id="ARBA00023052"/>
    </source>
</evidence>
<dbReference type="PANTHER" id="PTHR23152:SF4">
    <property type="entry name" value="2-OXOADIPATE DEHYDROGENASE COMPLEX COMPONENT E1"/>
    <property type="match status" value="1"/>
</dbReference>
<dbReference type="EnsemblMetazoa" id="Aqu2.1.37947_001">
    <property type="protein sequence ID" value="Aqu2.1.37947_001"/>
    <property type="gene ID" value="Aqu2.1.37947"/>
</dbReference>
<dbReference type="InterPro" id="IPR042179">
    <property type="entry name" value="KGD_C_sf"/>
</dbReference>
<dbReference type="SUPFAM" id="SSF52518">
    <property type="entry name" value="Thiamin diphosphate-binding fold (THDP-binding)"/>
    <property type="match status" value="2"/>
</dbReference>
<dbReference type="InterPro" id="IPR011603">
    <property type="entry name" value="2oxoglutarate_DH_E1"/>
</dbReference>
<keyword evidence="4" id="KW-0560">Oxidoreductase</keyword>
<evidence type="ECO:0000256" key="3">
    <source>
        <dbReference type="ARBA" id="ARBA00022946"/>
    </source>
</evidence>
<dbReference type="Gene3D" id="3.40.50.970">
    <property type="match status" value="1"/>
</dbReference>
<feature type="domain" description="Transketolase-like pyrimidine-binding" evidence="6">
    <location>
        <begin position="571"/>
        <end position="774"/>
    </location>
</feature>
<dbReference type="Gene3D" id="1.10.287.1150">
    <property type="entry name" value="TPP helical domain"/>
    <property type="match status" value="1"/>
</dbReference>
<dbReference type="NCBIfam" id="TIGR00239">
    <property type="entry name" value="2oxo_dh_E1"/>
    <property type="match status" value="1"/>
</dbReference>
<dbReference type="STRING" id="400682.A0A1X7VEJ3"/>
<dbReference type="PIRSF" id="PIRSF000157">
    <property type="entry name" value="Oxoglu_dh_E1"/>
    <property type="match status" value="1"/>
</dbReference>
<evidence type="ECO:0000256" key="2">
    <source>
        <dbReference type="ARBA" id="ARBA00006936"/>
    </source>
</evidence>
<comment type="similarity">
    <text evidence="2">Belongs to the alpha-ketoglutarate dehydrogenase family.</text>
</comment>
<dbReference type="AlphaFoldDB" id="A0A1X7VEJ3"/>
<dbReference type="KEGG" id="aqu:100640196"/>
<dbReference type="InterPro" id="IPR031717">
    <property type="entry name" value="ODO-1/KGD_C"/>
</dbReference>